<evidence type="ECO:0000256" key="2">
    <source>
        <dbReference type="SAM" id="Coils"/>
    </source>
</evidence>
<reference evidence="5" key="1">
    <citation type="submission" date="2025-08" db="UniProtKB">
        <authorList>
            <consortium name="RefSeq"/>
        </authorList>
    </citation>
    <scope>IDENTIFICATION</scope>
    <source>
        <tissue evidence="5">Gonads</tissue>
    </source>
</reference>
<feature type="non-terminal residue" evidence="5">
    <location>
        <position position="1"/>
    </location>
</feature>
<dbReference type="GO" id="GO:0008017">
    <property type="term" value="F:microtubule binding"/>
    <property type="evidence" value="ECO:0007669"/>
    <property type="project" value="TreeGrafter"/>
</dbReference>
<dbReference type="Proteomes" id="UP000085678">
    <property type="component" value="Unplaced"/>
</dbReference>
<dbReference type="KEGG" id="lak:106176494"/>
<proteinExistence type="inferred from homology"/>
<gene>
    <name evidence="5" type="primary">LOC106176494</name>
</gene>
<dbReference type="AlphaFoldDB" id="A0A2R2MML0"/>
<dbReference type="GO" id="GO:0005880">
    <property type="term" value="C:nuclear microtubule"/>
    <property type="evidence" value="ECO:0007669"/>
    <property type="project" value="TreeGrafter"/>
</dbReference>
<dbReference type="GO" id="GO:0005737">
    <property type="term" value="C:cytoplasm"/>
    <property type="evidence" value="ECO:0007669"/>
    <property type="project" value="TreeGrafter"/>
</dbReference>
<dbReference type="STRING" id="7574.A0A2R2MML0"/>
<comment type="similarity">
    <text evidence="1">Belongs to the QWRF family.</text>
</comment>
<feature type="coiled-coil region" evidence="2">
    <location>
        <begin position="645"/>
        <end position="672"/>
    </location>
</feature>
<feature type="compositionally biased region" description="Polar residues" evidence="3">
    <location>
        <begin position="460"/>
        <end position="478"/>
    </location>
</feature>
<keyword evidence="4" id="KW-1185">Reference proteome</keyword>
<dbReference type="GeneID" id="106176494"/>
<evidence type="ECO:0000256" key="1">
    <source>
        <dbReference type="ARBA" id="ARBA00010016"/>
    </source>
</evidence>
<dbReference type="Pfam" id="PF04484">
    <property type="entry name" value="QWRF"/>
    <property type="match status" value="1"/>
</dbReference>
<dbReference type="OrthoDB" id="10050218at2759"/>
<feature type="region of interest" description="Disordered" evidence="3">
    <location>
        <begin position="26"/>
        <end position="108"/>
    </location>
</feature>
<keyword evidence="2" id="KW-0175">Coiled coil</keyword>
<evidence type="ECO:0000313" key="5">
    <source>
        <dbReference type="RefSeq" id="XP_023931292.1"/>
    </source>
</evidence>
<dbReference type="GO" id="GO:0005813">
    <property type="term" value="C:centrosome"/>
    <property type="evidence" value="ECO:0007669"/>
    <property type="project" value="TreeGrafter"/>
</dbReference>
<evidence type="ECO:0000313" key="4">
    <source>
        <dbReference type="Proteomes" id="UP000085678"/>
    </source>
</evidence>
<dbReference type="PANTHER" id="PTHR31807:SF37">
    <property type="entry name" value="HAUS AUGMIN-LIKE COMPLEX SUBUNIT 8"/>
    <property type="match status" value="1"/>
</dbReference>
<dbReference type="GO" id="GO:0051225">
    <property type="term" value="P:spindle assembly"/>
    <property type="evidence" value="ECO:0007669"/>
    <property type="project" value="TreeGrafter"/>
</dbReference>
<sequence>YYCLLPVFFICRKPLTQGRLISQSDSALGAEISRTESPSQRLYKPGTDGSYKVSYDGSSTGDLSPRQKLSSHKKVHADHHVEDVLSSPRRAQPNQTEHHSPKRVTPSRLLELSDSDDEVAFKTRRSPRVMQHIKHSPAPNVLVVDASRQTRQPLDTEVDIHLGFEHSPVKVVCHSPGAVHSDLRNTGDTAAARRVQVDQVPSVNILSGNTDIPQSDQERPGHRFKSPMVIREAAVAGGKIDHHSAVETVDTTDHLTRPMREDLQYQTYQQPRVTIGDSGIPGVEPLPQSDTASVEEVYHEVKPKLKGSVVGPSAKKEKKKQSKERIVPSRYMQSGTSSRHKGQSLVGKSGARSSATETKKTHKRPVVSKKRTAPDFSTTPMVRGVSKMASTPAVDTSSYPQPGPIDVSAIATDLPHLSMAGPPSKPPAAVSVQRPPSKTLSRTKHKQPKNVSVKEESTREMSSQHLSSASVATQDSAYSSHSQSHTTKKKSSPSRITQESLDLQYARYLQWVFLETKAKKEFQEQEKQVVAQLYGLWEENQRLLQKKAEVEQTYEQLKHANKLDELLELQKAGLGPVAANLPGLRQQYSTLAQALDTTRHQILCRGVHIPENEEDFQEAMLSALAESEQLLGELSVMTRQQQPKVTSFANAIQALEKAVDEESKELKRCQEMQAAVQTLATQESSLKIQAVQIRDEE</sequence>
<dbReference type="GO" id="GO:0007098">
    <property type="term" value="P:centrosome cycle"/>
    <property type="evidence" value="ECO:0007669"/>
    <property type="project" value="TreeGrafter"/>
</dbReference>
<dbReference type="InParanoid" id="A0A2R2MML0"/>
<accession>A0A2R2MML0</accession>
<protein>
    <submittedName>
        <fullName evidence="5">Uncharacterized protein LOC106176494</fullName>
    </submittedName>
</protein>
<feature type="compositionally biased region" description="Basic residues" evidence="3">
    <location>
        <begin position="360"/>
        <end position="371"/>
    </location>
</feature>
<organism evidence="4 5">
    <name type="scientific">Lingula anatina</name>
    <name type="common">Brachiopod</name>
    <name type="synonym">Lingula unguis</name>
    <dbReference type="NCBI Taxonomy" id="7574"/>
    <lineage>
        <taxon>Eukaryota</taxon>
        <taxon>Metazoa</taxon>
        <taxon>Spiralia</taxon>
        <taxon>Lophotrochozoa</taxon>
        <taxon>Brachiopoda</taxon>
        <taxon>Linguliformea</taxon>
        <taxon>Lingulata</taxon>
        <taxon>Lingulida</taxon>
        <taxon>Linguloidea</taxon>
        <taxon>Lingulidae</taxon>
        <taxon>Lingula</taxon>
    </lineage>
</organism>
<feature type="region of interest" description="Disordered" evidence="3">
    <location>
        <begin position="305"/>
        <end position="496"/>
    </location>
</feature>
<evidence type="ECO:0000256" key="3">
    <source>
        <dbReference type="SAM" id="MobiDB-lite"/>
    </source>
</evidence>
<name>A0A2R2MML0_LINAN</name>
<dbReference type="RefSeq" id="XP_023931292.1">
    <property type="nucleotide sequence ID" value="XM_024075524.1"/>
</dbReference>
<dbReference type="PANTHER" id="PTHR31807">
    <property type="entry name" value="AUGMIN FAMILY MEMBER"/>
    <property type="match status" value="1"/>
</dbReference>
<dbReference type="InterPro" id="IPR007573">
    <property type="entry name" value="QWRF"/>
</dbReference>